<keyword evidence="5" id="KW-0676">Redox-active center</keyword>
<accession>A0A8I6TLL1</accession>
<evidence type="ECO:0000259" key="6">
    <source>
        <dbReference type="Pfam" id="PF00462"/>
    </source>
</evidence>
<dbReference type="PANTHER" id="PTHR46679">
    <property type="match status" value="1"/>
</dbReference>
<evidence type="ECO:0000313" key="7">
    <source>
        <dbReference type="EnsemblMetazoa" id="XP_014262492.1"/>
    </source>
</evidence>
<keyword evidence="8" id="KW-1185">Reference proteome</keyword>
<dbReference type="Gene3D" id="3.40.30.10">
    <property type="entry name" value="Glutaredoxin"/>
    <property type="match status" value="1"/>
</dbReference>
<dbReference type="CDD" id="cd03419">
    <property type="entry name" value="GRX_GRXh_1_2_like"/>
    <property type="match status" value="1"/>
</dbReference>
<comment type="similarity">
    <text evidence="1">Belongs to the glutaredoxin family.</text>
</comment>
<dbReference type="GO" id="GO:0005739">
    <property type="term" value="C:mitochondrion"/>
    <property type="evidence" value="ECO:0007669"/>
    <property type="project" value="TreeGrafter"/>
</dbReference>
<dbReference type="PANTHER" id="PTHR46679:SF1">
    <property type="entry name" value="GLUTAREDOXIN-2, MITOCHONDRIAL"/>
    <property type="match status" value="1"/>
</dbReference>
<evidence type="ECO:0000256" key="2">
    <source>
        <dbReference type="ARBA" id="ARBA00022448"/>
    </source>
</evidence>
<dbReference type="EnsemblMetazoa" id="XM_014407006.2">
    <property type="protein sequence ID" value="XP_014262492.1"/>
    <property type="gene ID" value="LOC106674360"/>
</dbReference>
<evidence type="ECO:0000256" key="1">
    <source>
        <dbReference type="ARBA" id="ARBA00007787"/>
    </source>
</evidence>
<feature type="domain" description="Glutaredoxin" evidence="6">
    <location>
        <begin position="31"/>
        <end position="93"/>
    </location>
</feature>
<protein>
    <recommendedName>
        <fullName evidence="6">Glutaredoxin domain-containing protein</fullName>
    </recommendedName>
</protein>
<dbReference type="PROSITE" id="PS51354">
    <property type="entry name" value="GLUTAREDOXIN_2"/>
    <property type="match status" value="1"/>
</dbReference>
<keyword evidence="3" id="KW-0249">Electron transport</keyword>
<dbReference type="InterPro" id="IPR014025">
    <property type="entry name" value="Glutaredoxin_subgr"/>
</dbReference>
<evidence type="ECO:0000256" key="5">
    <source>
        <dbReference type="ARBA" id="ARBA00023284"/>
    </source>
</evidence>
<organism evidence="7 8">
    <name type="scientific">Cimex lectularius</name>
    <name type="common">Bed bug</name>
    <name type="synonym">Acanthia lectularia</name>
    <dbReference type="NCBI Taxonomy" id="79782"/>
    <lineage>
        <taxon>Eukaryota</taxon>
        <taxon>Metazoa</taxon>
        <taxon>Ecdysozoa</taxon>
        <taxon>Arthropoda</taxon>
        <taxon>Hexapoda</taxon>
        <taxon>Insecta</taxon>
        <taxon>Pterygota</taxon>
        <taxon>Neoptera</taxon>
        <taxon>Paraneoptera</taxon>
        <taxon>Hemiptera</taxon>
        <taxon>Heteroptera</taxon>
        <taxon>Panheteroptera</taxon>
        <taxon>Cimicomorpha</taxon>
        <taxon>Cimicidae</taxon>
        <taxon>Cimex</taxon>
    </lineage>
</organism>
<dbReference type="OrthoDB" id="418495at2759"/>
<dbReference type="InterPro" id="IPR036249">
    <property type="entry name" value="Thioredoxin-like_sf"/>
</dbReference>
<evidence type="ECO:0000313" key="8">
    <source>
        <dbReference type="Proteomes" id="UP000494040"/>
    </source>
</evidence>
<dbReference type="InterPro" id="IPR002109">
    <property type="entry name" value="Glutaredoxin"/>
</dbReference>
<reference evidence="7" key="1">
    <citation type="submission" date="2022-01" db="UniProtKB">
        <authorList>
            <consortium name="EnsemblMetazoa"/>
        </authorList>
    </citation>
    <scope>IDENTIFICATION</scope>
</reference>
<keyword evidence="2" id="KW-0813">Transport</keyword>
<dbReference type="RefSeq" id="XP_014262492.1">
    <property type="nucleotide sequence ID" value="XM_014407006.2"/>
</dbReference>
<name>A0A8I6TLL1_CIMLE</name>
<keyword evidence="4" id="KW-1015">Disulfide bond</keyword>
<dbReference type="GO" id="GO:0015035">
    <property type="term" value="F:protein-disulfide reductase activity"/>
    <property type="evidence" value="ECO:0007669"/>
    <property type="project" value="TreeGrafter"/>
</dbReference>
<proteinExistence type="inferred from homology"/>
<dbReference type="GeneID" id="106674360"/>
<dbReference type="AlphaFoldDB" id="A0A8I6TLL1"/>
<dbReference type="Proteomes" id="UP000494040">
    <property type="component" value="Unassembled WGS sequence"/>
</dbReference>
<evidence type="ECO:0000256" key="4">
    <source>
        <dbReference type="ARBA" id="ARBA00023157"/>
    </source>
</evidence>
<dbReference type="PRINTS" id="PR00160">
    <property type="entry name" value="GLUTAREDOXIN"/>
</dbReference>
<evidence type="ECO:0000256" key="3">
    <source>
        <dbReference type="ARBA" id="ARBA00022982"/>
    </source>
</evidence>
<sequence length="185" mass="20963">MIFGCFTMGSMCCKPKVVKSLLENIIESNKIVIFSKSNCVYCTDVKTMFSQMGVGYAVVELDHCHNVQHLIKSLVNYTGHYTVPQVFINGKFIGGEIDVFHMRASGELRTLLHKVFHGLAYNKCPIDVLQPCTPTVVGPRAGLPKAWSTPEAFTKYKPISYSMSTPVKQYPIYRKEDHILYPEYR</sequence>
<dbReference type="SUPFAM" id="SSF52833">
    <property type="entry name" value="Thioredoxin-like"/>
    <property type="match status" value="1"/>
</dbReference>
<dbReference type="Pfam" id="PF00462">
    <property type="entry name" value="Glutaredoxin"/>
    <property type="match status" value="1"/>
</dbReference>
<dbReference type="KEGG" id="clec:106674360"/>